<gene>
    <name evidence="1" type="ORF">ACFO0P_15805</name>
</gene>
<evidence type="ECO:0000313" key="2">
    <source>
        <dbReference type="Proteomes" id="UP001595939"/>
    </source>
</evidence>
<organism evidence="1 2">
    <name type="scientific">Deinococcus sonorensis</name>
    <dbReference type="NCBI Taxonomy" id="309891"/>
    <lineage>
        <taxon>Bacteria</taxon>
        <taxon>Thermotogati</taxon>
        <taxon>Deinococcota</taxon>
        <taxon>Deinococci</taxon>
        <taxon>Deinococcales</taxon>
        <taxon>Deinococcaceae</taxon>
        <taxon>Deinococcus</taxon>
    </lineage>
</organism>
<proteinExistence type="predicted"/>
<name>A0ABV8YE98_9DEIO</name>
<dbReference type="RefSeq" id="WP_380129957.1">
    <property type="nucleotide sequence ID" value="NZ_JBHSEG010000008.1"/>
</dbReference>
<keyword evidence="2" id="KW-1185">Reference proteome</keyword>
<evidence type="ECO:0000313" key="1">
    <source>
        <dbReference type="EMBL" id="MFC4455243.1"/>
    </source>
</evidence>
<dbReference type="Proteomes" id="UP001595939">
    <property type="component" value="Unassembled WGS sequence"/>
</dbReference>
<dbReference type="EMBL" id="JBHSEG010000008">
    <property type="protein sequence ID" value="MFC4455243.1"/>
    <property type="molecule type" value="Genomic_DNA"/>
</dbReference>
<sequence length="192" mass="21167">MDDWVGLDALLSVPLICPDGGRFSVEVAPVVPPRDADVPMPPFSSLLGDWARASDEYPALVQHLGSPSRLFTGILRPFQDPQGLSVRAAAEVLGRSVFDTARLVLEAWQAGTLRPTGGYAWQRLPHAWPDLSLDLPDAATRRALLARLDALPPLELGTRGWLRRDLLWELAWPDAPYPDAPWTADLFELQDS</sequence>
<accession>A0ABV8YE98</accession>
<comment type="caution">
    <text evidence="1">The sequence shown here is derived from an EMBL/GenBank/DDBJ whole genome shotgun (WGS) entry which is preliminary data.</text>
</comment>
<protein>
    <submittedName>
        <fullName evidence="1">Uncharacterized protein</fullName>
    </submittedName>
</protein>
<reference evidence="2" key="1">
    <citation type="journal article" date="2019" name="Int. J. Syst. Evol. Microbiol.">
        <title>The Global Catalogue of Microorganisms (GCM) 10K type strain sequencing project: providing services to taxonomists for standard genome sequencing and annotation.</title>
        <authorList>
            <consortium name="The Broad Institute Genomics Platform"/>
            <consortium name="The Broad Institute Genome Sequencing Center for Infectious Disease"/>
            <person name="Wu L."/>
            <person name="Ma J."/>
        </authorList>
    </citation>
    <scope>NUCLEOTIDE SEQUENCE [LARGE SCALE GENOMIC DNA]</scope>
    <source>
        <strain evidence="2">CCUG 39970</strain>
    </source>
</reference>